<dbReference type="AlphaFoldDB" id="A0A6H9Y7B4"/>
<keyword evidence="3" id="KW-1185">Reference proteome</keyword>
<dbReference type="Pfam" id="PF04149">
    <property type="entry name" value="DUF397"/>
    <property type="match status" value="1"/>
</dbReference>
<evidence type="ECO:0000259" key="1">
    <source>
        <dbReference type="Pfam" id="PF04149"/>
    </source>
</evidence>
<dbReference type="RefSeq" id="WP_151570397.1">
    <property type="nucleotide sequence ID" value="NZ_WBMT01000033.1"/>
</dbReference>
<gene>
    <name evidence="2" type="ORF">F8566_46685</name>
</gene>
<evidence type="ECO:0000313" key="2">
    <source>
        <dbReference type="EMBL" id="KAB2339766.1"/>
    </source>
</evidence>
<protein>
    <submittedName>
        <fullName evidence="2">DUF397 domain-containing protein</fullName>
    </submittedName>
</protein>
<dbReference type="OrthoDB" id="5193787at2"/>
<feature type="domain" description="DUF397" evidence="1">
    <location>
        <begin position="7"/>
        <end position="58"/>
    </location>
</feature>
<organism evidence="2 3">
    <name type="scientific">Actinomadura rudentiformis</name>
    <dbReference type="NCBI Taxonomy" id="359158"/>
    <lineage>
        <taxon>Bacteria</taxon>
        <taxon>Bacillati</taxon>
        <taxon>Actinomycetota</taxon>
        <taxon>Actinomycetes</taxon>
        <taxon>Streptosporangiales</taxon>
        <taxon>Thermomonosporaceae</taxon>
        <taxon>Actinomadura</taxon>
    </lineage>
</organism>
<proteinExistence type="predicted"/>
<reference evidence="2 3" key="1">
    <citation type="submission" date="2019-09" db="EMBL/GenBank/DDBJ databases">
        <title>Actinomadura physcomitrii sp. nov., a novel actinomycete isolated from moss [Physcomitrium sphaericum (Ludw) Fuernr].</title>
        <authorList>
            <person name="Zhuang X."/>
            <person name="Liu C."/>
        </authorList>
    </citation>
    <scope>NUCLEOTIDE SEQUENCE [LARGE SCALE GENOMIC DNA]</scope>
    <source>
        <strain evidence="2 3">HMC1</strain>
    </source>
</reference>
<sequence length="60" mass="6618">MTKDYTGWRKSSRSEPNGHCVEVALAVDGAAGLRDSKARAPIVELTRTEWTSLLTTLKNE</sequence>
<accession>A0A6H9Y7B4</accession>
<dbReference type="InterPro" id="IPR007278">
    <property type="entry name" value="DUF397"/>
</dbReference>
<name>A0A6H9Y7B4_9ACTN</name>
<comment type="caution">
    <text evidence="2">The sequence shown here is derived from an EMBL/GenBank/DDBJ whole genome shotgun (WGS) entry which is preliminary data.</text>
</comment>
<evidence type="ECO:0000313" key="3">
    <source>
        <dbReference type="Proteomes" id="UP000468735"/>
    </source>
</evidence>
<dbReference type="EMBL" id="WBMT01000033">
    <property type="protein sequence ID" value="KAB2339766.1"/>
    <property type="molecule type" value="Genomic_DNA"/>
</dbReference>
<dbReference type="Proteomes" id="UP000468735">
    <property type="component" value="Unassembled WGS sequence"/>
</dbReference>